<dbReference type="Proteomes" id="UP000246740">
    <property type="component" value="Unassembled WGS sequence"/>
</dbReference>
<keyword evidence="1" id="KW-1133">Transmembrane helix</keyword>
<keyword evidence="1" id="KW-0812">Transmembrane</keyword>
<accession>A0A317XHK2</accession>
<gene>
    <name evidence="2" type="ORF">BCV70DRAFT_233956</name>
</gene>
<proteinExistence type="predicted"/>
<keyword evidence="3" id="KW-1185">Reference proteome</keyword>
<sequence length="110" mass="11629">MSYKDEASRPTVVEGFQPTQLFPTALPHAHSQRSPTTSQTMLRVLVLVSIAALAILTPAAALSGDCRITHPDRGVPYSNCPDGKVCCDGVFPDGTGLCQKADDNTGPGCW</sequence>
<protein>
    <submittedName>
        <fullName evidence="2">Uncharacterized protein</fullName>
    </submittedName>
</protein>
<name>A0A317XHK2_9BASI</name>
<feature type="transmembrane region" description="Helical" evidence="1">
    <location>
        <begin position="41"/>
        <end position="62"/>
    </location>
</feature>
<keyword evidence="1" id="KW-0472">Membrane</keyword>
<dbReference type="InParanoid" id="A0A317XHK2"/>
<dbReference type="EMBL" id="KZ819212">
    <property type="protein sequence ID" value="PWY97287.1"/>
    <property type="molecule type" value="Genomic_DNA"/>
</dbReference>
<evidence type="ECO:0000313" key="2">
    <source>
        <dbReference type="EMBL" id="PWY97287.1"/>
    </source>
</evidence>
<evidence type="ECO:0000313" key="3">
    <source>
        <dbReference type="Proteomes" id="UP000246740"/>
    </source>
</evidence>
<evidence type="ECO:0000256" key="1">
    <source>
        <dbReference type="SAM" id="Phobius"/>
    </source>
</evidence>
<dbReference type="AlphaFoldDB" id="A0A317XHK2"/>
<organism evidence="2 3">
    <name type="scientific">Testicularia cyperi</name>
    <dbReference type="NCBI Taxonomy" id="1882483"/>
    <lineage>
        <taxon>Eukaryota</taxon>
        <taxon>Fungi</taxon>
        <taxon>Dikarya</taxon>
        <taxon>Basidiomycota</taxon>
        <taxon>Ustilaginomycotina</taxon>
        <taxon>Ustilaginomycetes</taxon>
        <taxon>Ustilaginales</taxon>
        <taxon>Anthracoideaceae</taxon>
        <taxon>Testicularia</taxon>
    </lineage>
</organism>
<reference evidence="2 3" key="1">
    <citation type="journal article" date="2018" name="Mol. Biol. Evol.">
        <title>Broad Genomic Sampling Reveals a Smut Pathogenic Ancestry of the Fungal Clade Ustilaginomycotina.</title>
        <authorList>
            <person name="Kijpornyongpan T."/>
            <person name="Mondo S.J."/>
            <person name="Barry K."/>
            <person name="Sandor L."/>
            <person name="Lee J."/>
            <person name="Lipzen A."/>
            <person name="Pangilinan J."/>
            <person name="LaButti K."/>
            <person name="Hainaut M."/>
            <person name="Henrissat B."/>
            <person name="Grigoriev I.V."/>
            <person name="Spatafora J.W."/>
            <person name="Aime M.C."/>
        </authorList>
    </citation>
    <scope>NUCLEOTIDE SEQUENCE [LARGE SCALE GENOMIC DNA]</scope>
    <source>
        <strain evidence="2 3">MCA 3645</strain>
    </source>
</reference>